<dbReference type="PIRSF" id="PIRSF000429">
    <property type="entry name" value="Ac-CoA_Ac_transf"/>
    <property type="match status" value="1"/>
</dbReference>
<keyword evidence="3" id="KW-0583">PHB biosynthesis</keyword>
<dbReference type="SUPFAM" id="SSF53901">
    <property type="entry name" value="Thiolase-like"/>
    <property type="match status" value="2"/>
</dbReference>
<dbReference type="Proteomes" id="UP000316030">
    <property type="component" value="Unassembled WGS sequence"/>
</dbReference>
<accession>A0A521AL86</accession>
<organism evidence="10 11">
    <name type="scientific">Thalassovita litoralis</name>
    <dbReference type="NCBI Taxonomy" id="1010611"/>
    <lineage>
        <taxon>Bacteria</taxon>
        <taxon>Pseudomonadati</taxon>
        <taxon>Pseudomonadota</taxon>
        <taxon>Alphaproteobacteria</taxon>
        <taxon>Rhodobacterales</taxon>
        <taxon>Roseobacteraceae</taxon>
        <taxon>Thalassovita</taxon>
    </lineage>
</organism>
<evidence type="ECO:0000256" key="1">
    <source>
        <dbReference type="ARBA" id="ARBA00010982"/>
    </source>
</evidence>
<dbReference type="InterPro" id="IPR020610">
    <property type="entry name" value="Thiolase_AS"/>
</dbReference>
<sequence>MSDIVILDGVRTAIGTFGGALAGVAPTELGAIVTKEALSRAGVEPGQIGHVVFGHVINTEPRDMYVSRVAAIEAGIPDSTPAMNVNRLCGSGAQAIVSAAQSLMLGDADFAVAGGAESMSRAPYIVPAQRWGQKMGDVNTIDMMLGALHCPFGTGHMGVTAENVACEHNVTRDQMDAFALESQNRAAAAIAAGHFKSQIVPVQVKVKRDMVAFDTDEHPKPTTAEGLAKLRPAFRKDGLVTAGNASGLNDGASAIVLARADAAEKAGLKPKARILGYAHAGVRPEVMGIGPVPAVEKLLAKTGLSISDFDVIESNEAFAAQAIAVNNGLGLDVAKVNPNGGAIALGHPIGATGSLVTVKALYELERIGGSKALITMCIGGGQGIALAIERI</sequence>
<dbReference type="RefSeq" id="WP_142491553.1">
    <property type="nucleotide sequence ID" value="NZ_FXTO01000001.1"/>
</dbReference>
<dbReference type="PROSITE" id="PS00099">
    <property type="entry name" value="THIOLASE_3"/>
    <property type="match status" value="1"/>
</dbReference>
<dbReference type="InterPro" id="IPR020616">
    <property type="entry name" value="Thiolase_N"/>
</dbReference>
<dbReference type="AlphaFoldDB" id="A0A521AL86"/>
<keyword evidence="2 7" id="KW-0808">Transferase</keyword>
<feature type="active site" description="Proton acceptor" evidence="6">
    <location>
        <position position="347"/>
    </location>
</feature>
<evidence type="ECO:0000313" key="11">
    <source>
        <dbReference type="Proteomes" id="UP000316030"/>
    </source>
</evidence>
<evidence type="ECO:0000256" key="2">
    <source>
        <dbReference type="ARBA" id="ARBA00022679"/>
    </source>
</evidence>
<dbReference type="GO" id="GO:0044281">
    <property type="term" value="P:small molecule metabolic process"/>
    <property type="evidence" value="ECO:0007669"/>
    <property type="project" value="UniProtKB-ARBA"/>
</dbReference>
<dbReference type="PROSITE" id="PS00737">
    <property type="entry name" value="THIOLASE_2"/>
    <property type="match status" value="1"/>
</dbReference>
<dbReference type="CDD" id="cd00751">
    <property type="entry name" value="thiolase"/>
    <property type="match status" value="1"/>
</dbReference>
<evidence type="ECO:0000256" key="6">
    <source>
        <dbReference type="PIRSR" id="PIRSR000429-1"/>
    </source>
</evidence>
<dbReference type="FunFam" id="3.40.47.10:FF:000010">
    <property type="entry name" value="Acetyl-CoA acetyltransferase (Thiolase)"/>
    <property type="match status" value="1"/>
</dbReference>
<dbReference type="GO" id="GO:0042619">
    <property type="term" value="P:poly-hydroxybutyrate biosynthetic process"/>
    <property type="evidence" value="ECO:0007669"/>
    <property type="project" value="UniProtKB-KW"/>
</dbReference>
<proteinExistence type="inferred from homology"/>
<dbReference type="Pfam" id="PF00108">
    <property type="entry name" value="Thiolase_N"/>
    <property type="match status" value="1"/>
</dbReference>
<dbReference type="InterPro" id="IPR002155">
    <property type="entry name" value="Thiolase"/>
</dbReference>
<name>A0A521AL86_9RHOB</name>
<evidence type="ECO:0000256" key="5">
    <source>
        <dbReference type="ARBA" id="ARBA00037924"/>
    </source>
</evidence>
<dbReference type="InterPro" id="IPR020617">
    <property type="entry name" value="Thiolase_C"/>
</dbReference>
<evidence type="ECO:0000256" key="3">
    <source>
        <dbReference type="ARBA" id="ARBA00022752"/>
    </source>
</evidence>
<feature type="active site" description="Acyl-thioester intermediate" evidence="6">
    <location>
        <position position="89"/>
    </location>
</feature>
<dbReference type="Gene3D" id="3.40.47.10">
    <property type="match status" value="2"/>
</dbReference>
<dbReference type="NCBIfam" id="TIGR01930">
    <property type="entry name" value="AcCoA-C-Actrans"/>
    <property type="match status" value="1"/>
</dbReference>
<keyword evidence="4 7" id="KW-0012">Acyltransferase</keyword>
<dbReference type="InterPro" id="IPR020613">
    <property type="entry name" value="Thiolase_CS"/>
</dbReference>
<dbReference type="PANTHER" id="PTHR18919">
    <property type="entry name" value="ACETYL-COA C-ACYLTRANSFERASE"/>
    <property type="match status" value="1"/>
</dbReference>
<dbReference type="PANTHER" id="PTHR18919:SF107">
    <property type="entry name" value="ACETYL-COA ACETYLTRANSFERASE, CYTOSOLIC"/>
    <property type="match status" value="1"/>
</dbReference>
<dbReference type="NCBIfam" id="NF006552">
    <property type="entry name" value="PRK09051.1"/>
    <property type="match status" value="1"/>
</dbReference>
<comment type="similarity">
    <text evidence="1 7">Belongs to the thiolase-like superfamily. Thiolase family.</text>
</comment>
<evidence type="ECO:0000256" key="7">
    <source>
        <dbReference type="RuleBase" id="RU003557"/>
    </source>
</evidence>
<feature type="domain" description="Thiolase C-terminal" evidence="9">
    <location>
        <begin position="268"/>
        <end position="390"/>
    </location>
</feature>
<dbReference type="Pfam" id="PF02803">
    <property type="entry name" value="Thiolase_C"/>
    <property type="match status" value="1"/>
</dbReference>
<keyword evidence="11" id="KW-1185">Reference proteome</keyword>
<feature type="domain" description="Thiolase N-terminal" evidence="8">
    <location>
        <begin position="4"/>
        <end position="260"/>
    </location>
</feature>
<evidence type="ECO:0000259" key="9">
    <source>
        <dbReference type="Pfam" id="PF02803"/>
    </source>
</evidence>
<dbReference type="GO" id="GO:0003988">
    <property type="term" value="F:acetyl-CoA C-acyltransferase activity"/>
    <property type="evidence" value="ECO:0007669"/>
    <property type="project" value="UniProtKB-ARBA"/>
</dbReference>
<protein>
    <submittedName>
        <fullName evidence="10">Acetyl-CoA C-acetyltransferase</fullName>
    </submittedName>
</protein>
<gene>
    <name evidence="10" type="ORF">SAMN06265173_101244</name>
</gene>
<reference evidence="10 11" key="1">
    <citation type="submission" date="2017-05" db="EMBL/GenBank/DDBJ databases">
        <authorList>
            <person name="Varghese N."/>
            <person name="Submissions S."/>
        </authorList>
    </citation>
    <scope>NUCLEOTIDE SEQUENCE [LARGE SCALE GENOMIC DNA]</scope>
    <source>
        <strain evidence="10 11">DSM 29506</strain>
    </source>
</reference>
<feature type="active site" description="Proton acceptor" evidence="6">
    <location>
        <position position="377"/>
    </location>
</feature>
<evidence type="ECO:0000256" key="4">
    <source>
        <dbReference type="ARBA" id="ARBA00023315"/>
    </source>
</evidence>
<evidence type="ECO:0000259" key="8">
    <source>
        <dbReference type="Pfam" id="PF00108"/>
    </source>
</evidence>
<dbReference type="OrthoDB" id="9764638at2"/>
<dbReference type="EMBL" id="FXTO01000001">
    <property type="protein sequence ID" value="SMO35579.1"/>
    <property type="molecule type" value="Genomic_DNA"/>
</dbReference>
<evidence type="ECO:0000313" key="10">
    <source>
        <dbReference type="EMBL" id="SMO35579.1"/>
    </source>
</evidence>
<dbReference type="InterPro" id="IPR016039">
    <property type="entry name" value="Thiolase-like"/>
</dbReference>
<comment type="pathway">
    <text evidence="5">Metabolic intermediate biosynthesis; (R)-mevalonate biosynthesis; (R)-mevalonate from acetyl-CoA: step 1/3.</text>
</comment>